<name>A0A4V2KVK3_STALU</name>
<evidence type="ECO:0000256" key="5">
    <source>
        <dbReference type="ARBA" id="ARBA00052703"/>
    </source>
</evidence>
<dbReference type="GO" id="GO:0005737">
    <property type="term" value="C:cytoplasm"/>
    <property type="evidence" value="ECO:0007669"/>
    <property type="project" value="TreeGrafter"/>
</dbReference>
<evidence type="ECO:0000256" key="1">
    <source>
        <dbReference type="ARBA" id="ARBA00008903"/>
    </source>
</evidence>
<dbReference type="AlphaFoldDB" id="A0A4V2KVK3"/>
<dbReference type="Gene3D" id="3.40.50.720">
    <property type="entry name" value="NAD(P)-binding Rossmann-like Domain"/>
    <property type="match status" value="1"/>
</dbReference>
<keyword evidence="3" id="KW-0520">NAD</keyword>
<evidence type="ECO:0000256" key="2">
    <source>
        <dbReference type="ARBA" id="ARBA00023002"/>
    </source>
</evidence>
<evidence type="ECO:0000256" key="6">
    <source>
        <dbReference type="ARBA" id="ARBA00067080"/>
    </source>
</evidence>
<dbReference type="PANTHER" id="PTHR13812:SF19">
    <property type="entry name" value="KETIMINE REDUCTASE MU-CRYSTALLIN"/>
    <property type="match status" value="1"/>
</dbReference>
<dbReference type="NCBIfam" id="NF006379">
    <property type="entry name" value="PRK08618.1"/>
    <property type="match status" value="1"/>
</dbReference>
<reference evidence="9 10" key="1">
    <citation type="journal article" date="2019" name="Sci. Transl. Med.">
        <title>Quorum sensing between bacterial species on the skin protects against epidermal injury in atopic dermatitis.</title>
        <authorList>
            <person name="Williams M.R."/>
        </authorList>
    </citation>
    <scope>NUCLEOTIDE SEQUENCE [LARGE SCALE GENOMIC DNA]</scope>
    <source>
        <strain evidence="9 10">E7</strain>
    </source>
</reference>
<sequence length="320" mass="34862">MLVINEQDQQQLLNMKEVIDEVAHALKAFSEGKTETPLRYVLPFNNENKYLVMPALSDELKIVGIKTVTFAPENPEKGKKTITGSVLLSDYETGETLAVLDGNYLTKIRTGAISGVATKYLAREEAKTLCVIGAGDQAQGLVAAVMAVRNIDTVHFSSRTKEKANQFADTVAKKYHVTTKVFNVADDAMEKADIIVTATNSSYPVYSRSLKPGVHLNAVGSFKPDMQELPSESMLVANKIVVESVEAAMEETGDLKVPQDEGLITVNSLYGELGDIVAGNILGREDNKEVTLFKSVGLAIIDIVVAHYFYKKALKNSNKS</sequence>
<gene>
    <name evidence="9" type="ORF">EQ812_08430</name>
</gene>
<dbReference type="GO" id="GO:0016491">
    <property type="term" value="F:oxidoreductase activity"/>
    <property type="evidence" value="ECO:0007669"/>
    <property type="project" value="UniProtKB-KW"/>
</dbReference>
<dbReference type="Proteomes" id="UP000293637">
    <property type="component" value="Unassembled WGS sequence"/>
</dbReference>
<keyword evidence="2" id="KW-0560">Oxidoreductase</keyword>
<accession>A0A4V2KVK3</accession>
<dbReference type="FunFam" id="3.30.1780.10:FF:000002">
    <property type="entry name" value="Ornithine cyclodeaminase"/>
    <property type="match status" value="1"/>
</dbReference>
<evidence type="ECO:0000256" key="3">
    <source>
        <dbReference type="ARBA" id="ARBA00023027"/>
    </source>
</evidence>
<dbReference type="InterPro" id="IPR023401">
    <property type="entry name" value="ODC_N"/>
</dbReference>
<comment type="similarity">
    <text evidence="1">Belongs to the ornithine cyclodeaminase/mu-crystallin family.</text>
</comment>
<dbReference type="InterPro" id="IPR036291">
    <property type="entry name" value="NAD(P)-bd_dom_sf"/>
</dbReference>
<evidence type="ECO:0000256" key="4">
    <source>
        <dbReference type="ARBA" id="ARBA00050354"/>
    </source>
</evidence>
<dbReference type="RefSeq" id="WP_002492946.1">
    <property type="nucleotide sequence ID" value="NZ_CAXOPE010000012.1"/>
</dbReference>
<dbReference type="PIRSF" id="PIRSF001439">
    <property type="entry name" value="CryM"/>
    <property type="match status" value="1"/>
</dbReference>
<dbReference type="FunFam" id="3.40.50.720:FF:000311">
    <property type="entry name" value="Ornithine cyclodeaminase"/>
    <property type="match status" value="1"/>
</dbReference>
<comment type="catalytic activity">
    <reaction evidence="5">
        <text>L-proline + NADP(+) = 1-pyrroline-2-carboxylate + NADPH + H(+)</text>
        <dbReference type="Rhea" id="RHEA:20317"/>
        <dbReference type="ChEBI" id="CHEBI:15378"/>
        <dbReference type="ChEBI" id="CHEBI:39785"/>
        <dbReference type="ChEBI" id="CHEBI:57783"/>
        <dbReference type="ChEBI" id="CHEBI:58349"/>
        <dbReference type="ChEBI" id="CHEBI:60039"/>
        <dbReference type="EC" id="1.5.1.49"/>
    </reaction>
</comment>
<comment type="catalytic activity">
    <reaction evidence="4">
        <text>L-proline + NAD(+) = 1-pyrroline-2-carboxylate + NADH + H(+)</text>
        <dbReference type="Rhea" id="RHEA:20321"/>
        <dbReference type="ChEBI" id="CHEBI:15378"/>
        <dbReference type="ChEBI" id="CHEBI:39785"/>
        <dbReference type="ChEBI" id="CHEBI:57540"/>
        <dbReference type="ChEBI" id="CHEBI:57945"/>
        <dbReference type="ChEBI" id="CHEBI:60039"/>
        <dbReference type="EC" id="1.5.1.49"/>
    </reaction>
</comment>
<dbReference type="GeneID" id="58090536"/>
<dbReference type="EC" id="1.5.1.49" evidence="6"/>
<proteinExistence type="inferred from homology"/>
<dbReference type="EMBL" id="SCHB01000005">
    <property type="protein sequence ID" value="TBW71822.1"/>
    <property type="molecule type" value="Genomic_DNA"/>
</dbReference>
<evidence type="ECO:0000313" key="9">
    <source>
        <dbReference type="EMBL" id="TBW71822.1"/>
    </source>
</evidence>
<dbReference type="InterPro" id="IPR003462">
    <property type="entry name" value="ODC_Mu_crystall"/>
</dbReference>
<protein>
    <recommendedName>
        <fullName evidence="7">Delta(1)-pyrroline-2-carboxylate reductase</fullName>
        <ecNumber evidence="6">1.5.1.49</ecNumber>
    </recommendedName>
    <alternativeName>
        <fullName evidence="8">Proline ketimine reductase</fullName>
    </alternativeName>
</protein>
<dbReference type="GO" id="GO:0019752">
    <property type="term" value="P:carboxylic acid metabolic process"/>
    <property type="evidence" value="ECO:0007669"/>
    <property type="project" value="UniProtKB-ARBA"/>
</dbReference>
<dbReference type="SUPFAM" id="SSF51735">
    <property type="entry name" value="NAD(P)-binding Rossmann-fold domains"/>
    <property type="match status" value="1"/>
</dbReference>
<dbReference type="PANTHER" id="PTHR13812">
    <property type="entry name" value="KETIMINE REDUCTASE MU-CRYSTALLIN"/>
    <property type="match status" value="1"/>
</dbReference>
<dbReference type="Gene3D" id="3.30.1780.10">
    <property type="entry name" value="ornithine cyclodeaminase, domain 1"/>
    <property type="match status" value="1"/>
</dbReference>
<organism evidence="9 10">
    <name type="scientific">Staphylococcus lugdunensis</name>
    <dbReference type="NCBI Taxonomy" id="28035"/>
    <lineage>
        <taxon>Bacteria</taxon>
        <taxon>Bacillati</taxon>
        <taxon>Bacillota</taxon>
        <taxon>Bacilli</taxon>
        <taxon>Bacillales</taxon>
        <taxon>Staphylococcaceae</taxon>
        <taxon>Staphylococcus</taxon>
    </lineage>
</organism>
<evidence type="ECO:0000313" key="10">
    <source>
        <dbReference type="Proteomes" id="UP000293637"/>
    </source>
</evidence>
<dbReference type="Pfam" id="PF02423">
    <property type="entry name" value="OCD_Mu_crystall"/>
    <property type="match status" value="1"/>
</dbReference>
<evidence type="ECO:0000256" key="7">
    <source>
        <dbReference type="ARBA" id="ARBA00070669"/>
    </source>
</evidence>
<evidence type="ECO:0000256" key="8">
    <source>
        <dbReference type="ARBA" id="ARBA00078572"/>
    </source>
</evidence>
<comment type="caution">
    <text evidence="9">The sequence shown here is derived from an EMBL/GenBank/DDBJ whole genome shotgun (WGS) entry which is preliminary data.</text>
</comment>